<keyword evidence="9" id="KW-1185">Reference proteome</keyword>
<dbReference type="InterPro" id="IPR013083">
    <property type="entry name" value="Znf_RING/FYVE/PHD"/>
</dbReference>
<name>A0A9B0U3W1_CHRAS</name>
<dbReference type="AlphaFoldDB" id="A0A9B0U3W1"/>
<dbReference type="SMART" id="SM00449">
    <property type="entry name" value="SPRY"/>
    <property type="match status" value="1"/>
</dbReference>
<dbReference type="InterPro" id="IPR000315">
    <property type="entry name" value="Znf_B-box"/>
</dbReference>
<dbReference type="Pfam" id="PF00622">
    <property type="entry name" value="SPRY"/>
    <property type="match status" value="1"/>
</dbReference>
<dbReference type="Gene3D" id="3.30.40.10">
    <property type="entry name" value="Zinc/RING finger domain, C3HC4 (zinc finger)"/>
    <property type="match status" value="1"/>
</dbReference>
<feature type="domain" description="RING-type" evidence="6">
    <location>
        <begin position="16"/>
        <end position="57"/>
    </location>
</feature>
<dbReference type="SMART" id="SM00589">
    <property type="entry name" value="PRY"/>
    <property type="match status" value="1"/>
</dbReference>
<feature type="domain" description="B box-type" evidence="7">
    <location>
        <begin position="90"/>
        <end position="131"/>
    </location>
</feature>
<dbReference type="SUPFAM" id="SSF49899">
    <property type="entry name" value="Concanavalin A-like lectins/glucanases"/>
    <property type="match status" value="1"/>
</dbReference>
<dbReference type="Pfam" id="PF13765">
    <property type="entry name" value="PRY"/>
    <property type="match status" value="1"/>
</dbReference>
<evidence type="ECO:0000313" key="9">
    <source>
        <dbReference type="Proteomes" id="UP000504623"/>
    </source>
</evidence>
<protein>
    <submittedName>
        <fullName evidence="10">E3 ubiquitin-protein ligase TRIM31-like</fullName>
    </submittedName>
</protein>
<dbReference type="RefSeq" id="XP_006875753.1">
    <property type="nucleotide sequence ID" value="XM_006875691.1"/>
</dbReference>
<dbReference type="InterPro" id="IPR003879">
    <property type="entry name" value="Butyrophylin_SPRY"/>
</dbReference>
<dbReference type="Pfam" id="PF00643">
    <property type="entry name" value="zf-B_box"/>
    <property type="match status" value="1"/>
</dbReference>
<feature type="coiled-coil region" evidence="5">
    <location>
        <begin position="142"/>
        <end position="198"/>
    </location>
</feature>
<accession>A0A9B0U3W1</accession>
<dbReference type="OrthoDB" id="654191at2759"/>
<dbReference type="GeneID" id="102827496"/>
<dbReference type="InterPro" id="IPR006574">
    <property type="entry name" value="PRY"/>
</dbReference>
<evidence type="ECO:0000259" key="8">
    <source>
        <dbReference type="PROSITE" id="PS50188"/>
    </source>
</evidence>
<dbReference type="InterPro" id="IPR001870">
    <property type="entry name" value="B30.2/SPRY"/>
</dbReference>
<evidence type="ECO:0000256" key="5">
    <source>
        <dbReference type="SAM" id="Coils"/>
    </source>
</evidence>
<dbReference type="PROSITE" id="PS50188">
    <property type="entry name" value="B302_SPRY"/>
    <property type="match status" value="1"/>
</dbReference>
<dbReference type="PRINTS" id="PR01407">
    <property type="entry name" value="BUTYPHLNCDUF"/>
</dbReference>
<keyword evidence="3" id="KW-0862">Zinc</keyword>
<dbReference type="GO" id="GO:0008270">
    <property type="term" value="F:zinc ion binding"/>
    <property type="evidence" value="ECO:0007669"/>
    <property type="project" value="UniProtKB-KW"/>
</dbReference>
<proteinExistence type="predicted"/>
<evidence type="ECO:0000256" key="4">
    <source>
        <dbReference type="PROSITE-ProRule" id="PRU00024"/>
    </source>
</evidence>
<dbReference type="SUPFAM" id="SSF57845">
    <property type="entry name" value="B-box zinc-binding domain"/>
    <property type="match status" value="1"/>
</dbReference>
<evidence type="ECO:0000256" key="1">
    <source>
        <dbReference type="ARBA" id="ARBA00022723"/>
    </source>
</evidence>
<dbReference type="InterPro" id="IPR050143">
    <property type="entry name" value="TRIM/RBCC"/>
</dbReference>
<dbReference type="Gene3D" id="3.30.160.60">
    <property type="entry name" value="Classic Zinc Finger"/>
    <property type="match status" value="1"/>
</dbReference>
<evidence type="ECO:0000259" key="6">
    <source>
        <dbReference type="PROSITE" id="PS50089"/>
    </source>
</evidence>
<dbReference type="Pfam" id="PF15227">
    <property type="entry name" value="zf-C3HC4_4"/>
    <property type="match status" value="1"/>
</dbReference>
<dbReference type="SMART" id="SM00336">
    <property type="entry name" value="BBOX"/>
    <property type="match status" value="1"/>
</dbReference>
<keyword evidence="2 4" id="KW-0863">Zinc-finger</keyword>
<gene>
    <name evidence="10" type="primary">LOC102827496</name>
</gene>
<dbReference type="InterPro" id="IPR013320">
    <property type="entry name" value="ConA-like_dom_sf"/>
</dbReference>
<dbReference type="Proteomes" id="UP000504623">
    <property type="component" value="Unplaced"/>
</dbReference>
<dbReference type="SUPFAM" id="SSF57850">
    <property type="entry name" value="RING/U-box"/>
    <property type="match status" value="1"/>
</dbReference>
<evidence type="ECO:0000259" key="7">
    <source>
        <dbReference type="PROSITE" id="PS50119"/>
    </source>
</evidence>
<dbReference type="PROSITE" id="PS50089">
    <property type="entry name" value="ZF_RING_2"/>
    <property type="match status" value="1"/>
</dbReference>
<dbReference type="InterPro" id="IPR003877">
    <property type="entry name" value="SPRY_dom"/>
</dbReference>
<dbReference type="Gene3D" id="2.60.120.920">
    <property type="match status" value="1"/>
</dbReference>
<reference evidence="10" key="1">
    <citation type="submission" date="2025-08" db="UniProtKB">
        <authorList>
            <consortium name="RefSeq"/>
        </authorList>
    </citation>
    <scope>IDENTIFICATION</scope>
    <source>
        <tissue evidence="10">Spleen</tissue>
    </source>
</reference>
<feature type="domain" description="B30.2/SPRY" evidence="8">
    <location>
        <begin position="319"/>
        <end position="511"/>
    </location>
</feature>
<evidence type="ECO:0000256" key="2">
    <source>
        <dbReference type="ARBA" id="ARBA00022771"/>
    </source>
</evidence>
<sequence length="511" mass="58030">MASSQDLIRLQEEMICPICSDILQDPVTIDCGHNFCHGCIIKNVGPSDGLLICPLCKKSVRKDMLMPNWLLMNLVEKIQTIRPFEKQPERQELRCLKHQEKLHYFCENDGKLLCMVCYQSKEHKLHKINLVEEAAPKYQVLIQSQLETLQQKEKALVQMKAKGEQRISDFKAQVENEKQRIIREVKLLQQVLQEEEAALLSQMNWLGQEGAKGGNHYITSTEAQLNSLGRCVESLRAKQQMSPSDLLLDIKDVLNRSQEFQFLNPNPIPLDLEKILNDAVSRHNSITDALKRCRDSLQPDQKRIKSTFFIDSNRESEITGNKKTMVLALNPEMIHTTRVTLDATSAHPDLILSQDLKTVKLDIGPLSNSEEPADPRCFYPFRCVVGLPGLSSGQQTWEAELQGPGGGACEVGVISEYAARQGYLQIEPLAGFWALRIKDTQCQVLTQADTAEELPICPRKVRVHVDHDRGEVVFYDAITSKHIYTFRASFQGWIFPFFRLLYSGTQITLSP</sequence>
<evidence type="ECO:0000256" key="3">
    <source>
        <dbReference type="ARBA" id="ARBA00022833"/>
    </source>
</evidence>
<dbReference type="SMART" id="SM00184">
    <property type="entry name" value="RING"/>
    <property type="match status" value="1"/>
</dbReference>
<keyword evidence="5" id="KW-0175">Coiled coil</keyword>
<dbReference type="PANTHER" id="PTHR24103">
    <property type="entry name" value="E3 UBIQUITIN-PROTEIN LIGASE TRIM"/>
    <property type="match status" value="1"/>
</dbReference>
<dbReference type="InterPro" id="IPR043136">
    <property type="entry name" value="B30.2/SPRY_sf"/>
</dbReference>
<keyword evidence="1" id="KW-0479">Metal-binding</keyword>
<dbReference type="PROSITE" id="PS50119">
    <property type="entry name" value="ZF_BBOX"/>
    <property type="match status" value="1"/>
</dbReference>
<organism evidence="9 10">
    <name type="scientific">Chrysochloris asiatica</name>
    <name type="common">Cape golden mole</name>
    <dbReference type="NCBI Taxonomy" id="185453"/>
    <lineage>
        <taxon>Eukaryota</taxon>
        <taxon>Metazoa</taxon>
        <taxon>Chordata</taxon>
        <taxon>Craniata</taxon>
        <taxon>Vertebrata</taxon>
        <taxon>Euteleostomi</taxon>
        <taxon>Mammalia</taxon>
        <taxon>Eutheria</taxon>
        <taxon>Afrotheria</taxon>
        <taxon>Chrysochloridae</taxon>
        <taxon>Chrysochlorinae</taxon>
        <taxon>Chrysochloris</taxon>
    </lineage>
</organism>
<dbReference type="InterPro" id="IPR001841">
    <property type="entry name" value="Znf_RING"/>
</dbReference>
<evidence type="ECO:0000313" key="10">
    <source>
        <dbReference type="RefSeq" id="XP_006875753.1"/>
    </source>
</evidence>
<dbReference type="InterPro" id="IPR017907">
    <property type="entry name" value="Znf_RING_CS"/>
</dbReference>
<dbReference type="PROSITE" id="PS00518">
    <property type="entry name" value="ZF_RING_1"/>
    <property type="match status" value="1"/>
</dbReference>